<gene>
    <name evidence="2" type="ORF">SAMN05216529_11256</name>
</gene>
<dbReference type="Gene3D" id="3.90.550.10">
    <property type="entry name" value="Spore Coat Polysaccharide Biosynthesis Protein SpsA, Chain A"/>
    <property type="match status" value="1"/>
</dbReference>
<dbReference type="GO" id="GO:0016740">
    <property type="term" value="F:transferase activity"/>
    <property type="evidence" value="ECO:0007669"/>
    <property type="project" value="UniProtKB-KW"/>
</dbReference>
<dbReference type="PANTHER" id="PTHR43685:SF13">
    <property type="entry name" value="O ANTIGEN BIOSYNTHESIS RHAMNOSYLTRANSFERASE RFBN"/>
    <property type="match status" value="1"/>
</dbReference>
<name>A0A315ZS52_9FIRM</name>
<reference evidence="3" key="1">
    <citation type="submission" date="2017-07" db="EMBL/GenBank/DDBJ databases">
        <authorList>
            <person name="Varghese N."/>
            <person name="Submissions S."/>
        </authorList>
    </citation>
    <scope>NUCLEOTIDE SEQUENCE [LARGE SCALE GENOMIC DNA]</scope>
    <source>
        <strain evidence="3">NLAE-zl-C134</strain>
    </source>
</reference>
<dbReference type="EMBL" id="UHJJ01000012">
    <property type="protein sequence ID" value="SUQ15408.1"/>
    <property type="molecule type" value="Genomic_DNA"/>
</dbReference>
<keyword evidence="3" id="KW-1185">Reference proteome</keyword>
<dbReference type="Pfam" id="PF00535">
    <property type="entry name" value="Glycos_transf_2"/>
    <property type="match status" value="1"/>
</dbReference>
<dbReference type="SUPFAM" id="SSF53448">
    <property type="entry name" value="Nucleotide-diphospho-sugar transferases"/>
    <property type="match status" value="1"/>
</dbReference>
<dbReference type="InterPro" id="IPR050834">
    <property type="entry name" value="Glycosyltransf_2"/>
</dbReference>
<evidence type="ECO:0000259" key="1">
    <source>
        <dbReference type="Pfam" id="PF00535"/>
    </source>
</evidence>
<keyword evidence="2" id="KW-0808">Transferase</keyword>
<dbReference type="PANTHER" id="PTHR43685">
    <property type="entry name" value="GLYCOSYLTRANSFERASE"/>
    <property type="match status" value="1"/>
</dbReference>
<feature type="domain" description="Glycosyltransferase 2-like" evidence="1">
    <location>
        <begin position="8"/>
        <end position="174"/>
    </location>
</feature>
<dbReference type="InterPro" id="IPR029044">
    <property type="entry name" value="Nucleotide-diphossugar_trans"/>
</dbReference>
<dbReference type="GO" id="GO:0044010">
    <property type="term" value="P:single-species biofilm formation"/>
    <property type="evidence" value="ECO:0007669"/>
    <property type="project" value="TreeGrafter"/>
</dbReference>
<evidence type="ECO:0000313" key="2">
    <source>
        <dbReference type="EMBL" id="SUQ15408.1"/>
    </source>
</evidence>
<accession>A0A315ZS52</accession>
<dbReference type="CDD" id="cd00761">
    <property type="entry name" value="Glyco_tranf_GTA_type"/>
    <property type="match status" value="1"/>
</dbReference>
<evidence type="ECO:0000313" key="3">
    <source>
        <dbReference type="Proteomes" id="UP000254051"/>
    </source>
</evidence>
<protein>
    <submittedName>
        <fullName evidence="2">Rhamnosyltransferase</fullName>
    </submittedName>
</protein>
<dbReference type="RefSeq" id="WP_109713209.1">
    <property type="nucleotide sequence ID" value="NZ_QGDS01000012.1"/>
</dbReference>
<sequence length="315" mass="36157">MDIRKVDIIIPTYKPDEKFEILIRRLLRQTIQVQKIIVVNTKTGVFPWDIVGLDSRIAVKEISKSEFDHGATRRMAVRLSDADIVICMTQDAIPQDNRLVEHLITPFADESVGCAYARQLPDENCDVIERYTRQFNYPAEGCVKDLKSVEEMGIKAFFCSNVCAAYRRSYYEETGGFVKRAIFNEDMIMAAHMMKLGYKCVYASEAAVIHSHNYNCIQQFKRNFDVAVSQTDHPDIFQGVPSEREGIRLVKQTAAYLIKIKKPWLIVELIVKSGFKYMGYLLGKNYGKLPLKLVVKLSSNPKYWINVNKESQNCD</sequence>
<dbReference type="AlphaFoldDB" id="A0A315ZS52"/>
<organism evidence="2 3">
    <name type="scientific">Faecalicatena contorta</name>
    <dbReference type="NCBI Taxonomy" id="39482"/>
    <lineage>
        <taxon>Bacteria</taxon>
        <taxon>Bacillati</taxon>
        <taxon>Bacillota</taxon>
        <taxon>Clostridia</taxon>
        <taxon>Lachnospirales</taxon>
        <taxon>Lachnospiraceae</taxon>
        <taxon>Faecalicatena</taxon>
    </lineage>
</organism>
<dbReference type="Proteomes" id="UP000254051">
    <property type="component" value="Unassembled WGS sequence"/>
</dbReference>
<dbReference type="InterPro" id="IPR001173">
    <property type="entry name" value="Glyco_trans_2-like"/>
</dbReference>
<dbReference type="OrthoDB" id="9790005at2"/>
<proteinExistence type="predicted"/>